<proteinExistence type="predicted"/>
<dbReference type="Proteomes" id="UP000075515">
    <property type="component" value="Unassembled WGS sequence"/>
</dbReference>
<reference evidence="1 2" key="1">
    <citation type="submission" date="2014-02" db="EMBL/GenBank/DDBJ databases">
        <title>The small core and large imbalanced accessory genome model reveals a collaborative survival strategy of Sorangium cellulosum strains in nature.</title>
        <authorList>
            <person name="Han K."/>
            <person name="Peng R."/>
            <person name="Blom J."/>
            <person name="Li Y.-Z."/>
        </authorList>
    </citation>
    <scope>NUCLEOTIDE SEQUENCE [LARGE SCALE GENOMIC DNA]</scope>
    <source>
        <strain evidence="1 2">So0149</strain>
    </source>
</reference>
<sequence length="259" mass="25817">MPVDLLSDIFENGADVLGTTIDSRGVILAQTGDAVNSEVLSDNAEWWQHVGFASRPAKAEPGKRACQGITLNQGCNDLCIASRDTRGTKIYGALKEGETALYAGGPSNTGTGRILLKDDGSTSTITLLTQKDNGASGEPILIQVSSEGKVVITAGSQGAVTIDANGIKMASAADVQVGASGNVALIGAAMALNAGAVSLGASASDGVVLGPGLQAYISSLTTLLGQLIAAVNGLAPGSVTAIPPVLSPTAVSTSVKSAR</sequence>
<protein>
    <submittedName>
        <fullName evidence="1">Uncharacterized protein</fullName>
    </submittedName>
</protein>
<dbReference type="EMBL" id="JEMC01002261">
    <property type="protein sequence ID" value="KYF89284.1"/>
    <property type="molecule type" value="Genomic_DNA"/>
</dbReference>
<accession>A0A150S9X0</accession>
<comment type="caution">
    <text evidence="1">The sequence shown here is derived from an EMBL/GenBank/DDBJ whole genome shotgun (WGS) entry which is preliminary data.</text>
</comment>
<dbReference type="AlphaFoldDB" id="A0A150S9X0"/>
<evidence type="ECO:0000313" key="2">
    <source>
        <dbReference type="Proteomes" id="UP000075515"/>
    </source>
</evidence>
<evidence type="ECO:0000313" key="1">
    <source>
        <dbReference type="EMBL" id="KYF89284.1"/>
    </source>
</evidence>
<gene>
    <name evidence="1" type="ORF">BE18_22895</name>
</gene>
<organism evidence="1 2">
    <name type="scientific">Sorangium cellulosum</name>
    <name type="common">Polyangium cellulosum</name>
    <dbReference type="NCBI Taxonomy" id="56"/>
    <lineage>
        <taxon>Bacteria</taxon>
        <taxon>Pseudomonadati</taxon>
        <taxon>Myxococcota</taxon>
        <taxon>Polyangia</taxon>
        <taxon>Polyangiales</taxon>
        <taxon>Polyangiaceae</taxon>
        <taxon>Sorangium</taxon>
    </lineage>
</organism>
<name>A0A150S9X0_SORCE</name>